<name>A0A9X3I6V1_9ACTN</name>
<feature type="compositionally biased region" description="Basic and acidic residues" evidence="3">
    <location>
        <begin position="32"/>
        <end position="43"/>
    </location>
</feature>
<proteinExistence type="predicted"/>
<dbReference type="AlphaFoldDB" id="A0A9X3I6V1"/>
<comment type="subcellular location">
    <subcellularLocation>
        <location evidence="1">Membrane</location>
    </subcellularLocation>
</comment>
<sequence length="268" mass="28335">MPKSQRPTSTDEGGVDVAAAADSAGTDSSSVTDRDLDDSRTTEDITSLDGDDFLAVNRSKRDRLRAEAESKGGRRGGRSRGGSDSADRVPGRVATGGGGRGTRIALIILVALSALLAVTTAYFAYAWVQAEDRADAAGPSAATRSEVMRIARDYAATVATYDPARYDDLDRRIREISTPEFAKTYITSSADARRGNASVSGTSRAVANDAGVESLSDGTAVVLVTLDQTVTSPEVSSQVPKGIPYQSRVKVTLERRDGRWLLADLDTV</sequence>
<gene>
    <name evidence="5" type="ORF">OSB52_17635</name>
</gene>
<dbReference type="PANTHER" id="PTHR37042:SF4">
    <property type="entry name" value="OUTER MEMBRANE PROTEIN RV1973"/>
    <property type="match status" value="1"/>
</dbReference>
<dbReference type="EMBL" id="JAPKFM010000020">
    <property type="protein sequence ID" value="MCX2965909.1"/>
    <property type="molecule type" value="Genomic_DNA"/>
</dbReference>
<keyword evidence="4" id="KW-0812">Transmembrane</keyword>
<evidence type="ECO:0000256" key="1">
    <source>
        <dbReference type="ARBA" id="ARBA00004370"/>
    </source>
</evidence>
<feature type="region of interest" description="Disordered" evidence="3">
    <location>
        <begin position="1"/>
        <end position="95"/>
    </location>
</feature>
<keyword evidence="2 4" id="KW-0472">Membrane</keyword>
<keyword evidence="6" id="KW-1185">Reference proteome</keyword>
<dbReference type="Proteomes" id="UP001143347">
    <property type="component" value="Unassembled WGS sequence"/>
</dbReference>
<dbReference type="PANTHER" id="PTHR37042">
    <property type="entry name" value="OUTER MEMBRANE PROTEIN RV1973"/>
    <property type="match status" value="1"/>
</dbReference>
<evidence type="ECO:0000256" key="4">
    <source>
        <dbReference type="SAM" id="Phobius"/>
    </source>
</evidence>
<dbReference type="RefSeq" id="WP_266062899.1">
    <property type="nucleotide sequence ID" value="NZ_JAPKFM010000020.1"/>
</dbReference>
<evidence type="ECO:0000313" key="6">
    <source>
        <dbReference type="Proteomes" id="UP001143347"/>
    </source>
</evidence>
<evidence type="ECO:0000256" key="3">
    <source>
        <dbReference type="SAM" id="MobiDB-lite"/>
    </source>
</evidence>
<evidence type="ECO:0000313" key="5">
    <source>
        <dbReference type="EMBL" id="MCX2965909.1"/>
    </source>
</evidence>
<evidence type="ECO:0000256" key="2">
    <source>
        <dbReference type="ARBA" id="ARBA00023136"/>
    </source>
</evidence>
<feature type="transmembrane region" description="Helical" evidence="4">
    <location>
        <begin position="104"/>
        <end position="128"/>
    </location>
</feature>
<accession>A0A9X3I6V1</accession>
<feature type="compositionally biased region" description="Low complexity" evidence="3">
    <location>
        <begin position="10"/>
        <end position="31"/>
    </location>
</feature>
<protein>
    <recommendedName>
        <fullName evidence="7">Mce-associated membrane protein</fullName>
    </recommendedName>
</protein>
<keyword evidence="4" id="KW-1133">Transmembrane helix</keyword>
<dbReference type="GO" id="GO:0016020">
    <property type="term" value="C:membrane"/>
    <property type="evidence" value="ECO:0007669"/>
    <property type="project" value="UniProtKB-SubCell"/>
</dbReference>
<organism evidence="5 6">
    <name type="scientific">Gordonia aquimaris</name>
    <dbReference type="NCBI Taxonomy" id="2984863"/>
    <lineage>
        <taxon>Bacteria</taxon>
        <taxon>Bacillati</taxon>
        <taxon>Actinomycetota</taxon>
        <taxon>Actinomycetes</taxon>
        <taxon>Mycobacteriales</taxon>
        <taxon>Gordoniaceae</taxon>
        <taxon>Gordonia</taxon>
    </lineage>
</organism>
<comment type="caution">
    <text evidence="5">The sequence shown here is derived from an EMBL/GenBank/DDBJ whole genome shotgun (WGS) entry which is preliminary data.</text>
</comment>
<evidence type="ECO:0008006" key="7">
    <source>
        <dbReference type="Google" id="ProtNLM"/>
    </source>
</evidence>
<reference evidence="5" key="1">
    <citation type="submission" date="2022-10" db="EMBL/GenBank/DDBJ databases">
        <title>WGS of marine actinomycetes from Thailand.</title>
        <authorList>
            <person name="Thawai C."/>
        </authorList>
    </citation>
    <scope>NUCLEOTIDE SEQUENCE</scope>
    <source>
        <strain evidence="5">SW21</strain>
    </source>
</reference>